<dbReference type="PROSITE" id="PS51257">
    <property type="entry name" value="PROKAR_LIPOPROTEIN"/>
    <property type="match status" value="1"/>
</dbReference>
<feature type="compositionally biased region" description="Gly residues" evidence="1">
    <location>
        <begin position="239"/>
        <end position="254"/>
    </location>
</feature>
<dbReference type="EMBL" id="CP031376">
    <property type="protein sequence ID" value="AXK51275.1"/>
    <property type="molecule type" value="Genomic_DNA"/>
</dbReference>
<evidence type="ECO:0008006" key="5">
    <source>
        <dbReference type="Google" id="ProtNLM"/>
    </source>
</evidence>
<dbReference type="InterPro" id="IPR054816">
    <property type="entry name" value="Lipoprotein_mollicutes-type_CS"/>
</dbReference>
<evidence type="ECO:0000313" key="3">
    <source>
        <dbReference type="EMBL" id="AXK51275.1"/>
    </source>
</evidence>
<name>A0A345Z3U6_9MOLU</name>
<gene>
    <name evidence="3" type="ORF">SALLE_v1c06030</name>
</gene>
<protein>
    <recommendedName>
        <fullName evidence="5">Lipoprotein</fullName>
    </recommendedName>
</protein>
<dbReference type="Gene3D" id="3.40.30.10">
    <property type="entry name" value="Glutaredoxin"/>
    <property type="match status" value="1"/>
</dbReference>
<accession>A0A345Z3U6</accession>
<proteinExistence type="predicted"/>
<evidence type="ECO:0000313" key="4">
    <source>
        <dbReference type="Proteomes" id="UP000254792"/>
    </source>
</evidence>
<sequence length="276" mass="31072">MRRLLAILASASLITAAGTTVVSCTNELSNYNTFKKWIKNRETFVLYIGAEDCPYCQNFVKATTGKPNGSLDDFENQVNNGDNKMFNEFKTNYNNKLESLQNGGKEINDDFRNGFGAKVDQVKFHHFTEEKKDSINSKKWLTKIKEWILDEYKAQYKIHNIPETDPNYVTNDLTVDDLKISSIPTYIIIRDGKLVNVTTGFDSLENGVGEEQALEKWFTEINSYFTDPASFFQPSNNGGETGGDGDGGETGETGGQEPAAGSIPYQDKSYEYRYKK</sequence>
<feature type="signal peptide" evidence="2">
    <location>
        <begin position="1"/>
        <end position="17"/>
    </location>
</feature>
<dbReference type="InterPro" id="IPR036249">
    <property type="entry name" value="Thioredoxin-like_sf"/>
</dbReference>
<keyword evidence="2" id="KW-0732">Signal</keyword>
<keyword evidence="4" id="KW-1185">Reference proteome</keyword>
<dbReference type="SUPFAM" id="SSF52833">
    <property type="entry name" value="Thioredoxin-like"/>
    <property type="match status" value="1"/>
</dbReference>
<feature type="chain" id="PRO_5016798049" description="Lipoprotein" evidence="2">
    <location>
        <begin position="18"/>
        <end position="276"/>
    </location>
</feature>
<dbReference type="RefSeq" id="WP_162807944.1">
    <property type="nucleotide sequence ID" value="NZ_CP031376.1"/>
</dbReference>
<dbReference type="NCBIfam" id="NF038029">
    <property type="entry name" value="LP_plasma"/>
    <property type="match status" value="1"/>
</dbReference>
<organism evidence="3 4">
    <name type="scientific">Spiroplasma alleghenense</name>
    <dbReference type="NCBI Taxonomy" id="216931"/>
    <lineage>
        <taxon>Bacteria</taxon>
        <taxon>Bacillati</taxon>
        <taxon>Mycoplasmatota</taxon>
        <taxon>Mollicutes</taxon>
        <taxon>Entomoplasmatales</taxon>
        <taxon>Spiroplasmataceae</taxon>
        <taxon>Spiroplasma</taxon>
    </lineage>
</organism>
<dbReference type="AlphaFoldDB" id="A0A345Z3U6"/>
<evidence type="ECO:0000256" key="2">
    <source>
        <dbReference type="SAM" id="SignalP"/>
    </source>
</evidence>
<dbReference type="Proteomes" id="UP000254792">
    <property type="component" value="Chromosome"/>
</dbReference>
<reference evidence="3 4" key="1">
    <citation type="submission" date="2018-07" db="EMBL/GenBank/DDBJ databases">
        <title>Complete genome sequence of Spiroplasma alleghenense PLHS-1 (ATCC 51752).</title>
        <authorList>
            <person name="Chou L."/>
            <person name="Lee T.-Y."/>
            <person name="Tsai Y.-M."/>
            <person name="Kuo C.-H."/>
        </authorList>
    </citation>
    <scope>NUCLEOTIDE SEQUENCE [LARGE SCALE GENOMIC DNA]</scope>
    <source>
        <strain evidence="3 4">PLHS-1</strain>
    </source>
</reference>
<feature type="region of interest" description="Disordered" evidence="1">
    <location>
        <begin position="229"/>
        <end position="268"/>
    </location>
</feature>
<dbReference type="KEGG" id="salx:SALLE_v1c06030"/>
<evidence type="ECO:0000256" key="1">
    <source>
        <dbReference type="SAM" id="MobiDB-lite"/>
    </source>
</evidence>